<comment type="caution">
    <text evidence="1">The sequence shown here is derived from an EMBL/GenBank/DDBJ whole genome shotgun (WGS) entry which is preliminary data.</text>
</comment>
<name>A0A556AC87_9BURK</name>
<gene>
    <name evidence="1" type="ORF">FOZ76_22080</name>
</gene>
<dbReference type="OrthoDB" id="2866001at2"/>
<dbReference type="Proteomes" id="UP000318405">
    <property type="component" value="Unassembled WGS sequence"/>
</dbReference>
<reference evidence="1 2" key="1">
    <citation type="submission" date="2019-07" db="EMBL/GenBank/DDBJ databases">
        <title>Qingshengfaniella alkalisoli gen. nov., sp. nov., isolated from saline soil.</title>
        <authorList>
            <person name="Xu L."/>
            <person name="Huang X.-X."/>
            <person name="Sun J.-Q."/>
        </authorList>
    </citation>
    <scope>NUCLEOTIDE SEQUENCE [LARGE SCALE GENOMIC DNA]</scope>
    <source>
        <strain evidence="1 2">DSM 27279</strain>
    </source>
</reference>
<protein>
    <submittedName>
        <fullName evidence="1">Ferredoxin</fullName>
    </submittedName>
</protein>
<keyword evidence="2" id="KW-1185">Reference proteome</keyword>
<dbReference type="AlphaFoldDB" id="A0A556AC87"/>
<accession>A0A556AC87</accession>
<evidence type="ECO:0000313" key="2">
    <source>
        <dbReference type="Proteomes" id="UP000318405"/>
    </source>
</evidence>
<proteinExistence type="predicted"/>
<dbReference type="EMBL" id="VLTJ01000039">
    <property type="protein sequence ID" value="TSH90502.1"/>
    <property type="molecule type" value="Genomic_DNA"/>
</dbReference>
<evidence type="ECO:0000313" key="1">
    <source>
        <dbReference type="EMBL" id="TSH90502.1"/>
    </source>
</evidence>
<dbReference type="RefSeq" id="WP_143950419.1">
    <property type="nucleotide sequence ID" value="NZ_BAABMB010000003.1"/>
</dbReference>
<sequence>MYIILTSKHGQFRTEPVDGVRPVEAYDYLFYGSKRAEFVIAELARETKLRVIDTAGDAPILNLVPTRFLEHFSTLEAARDELGTLTRFGTLDARLVKRSDPQATQP</sequence>
<organism evidence="1 2">
    <name type="scientific">Verticiella sediminum</name>
    <dbReference type="NCBI Taxonomy" id="1247510"/>
    <lineage>
        <taxon>Bacteria</taxon>
        <taxon>Pseudomonadati</taxon>
        <taxon>Pseudomonadota</taxon>
        <taxon>Betaproteobacteria</taxon>
        <taxon>Burkholderiales</taxon>
        <taxon>Alcaligenaceae</taxon>
        <taxon>Verticiella</taxon>
    </lineage>
</organism>